<gene>
    <name evidence="2" type="ORF">ACFOD3_19650</name>
</gene>
<protein>
    <submittedName>
        <fullName evidence="2">DUF4345 domain-containing protein</fullName>
    </submittedName>
</protein>
<evidence type="ECO:0000313" key="3">
    <source>
        <dbReference type="Proteomes" id="UP001595420"/>
    </source>
</evidence>
<dbReference type="RefSeq" id="WP_281419579.1">
    <property type="nucleotide sequence ID" value="NZ_JAFNJS010000006.1"/>
</dbReference>
<dbReference type="InterPro" id="IPR025597">
    <property type="entry name" value="DUF4345"/>
</dbReference>
<feature type="transmembrane region" description="Helical" evidence="1">
    <location>
        <begin position="73"/>
        <end position="93"/>
    </location>
</feature>
<keyword evidence="1" id="KW-1133">Transmembrane helix</keyword>
<feature type="transmembrane region" description="Helical" evidence="1">
    <location>
        <begin position="47"/>
        <end position="66"/>
    </location>
</feature>
<dbReference type="Proteomes" id="UP001595420">
    <property type="component" value="Unassembled WGS sequence"/>
</dbReference>
<keyword evidence="1" id="KW-0472">Membrane</keyword>
<reference evidence="3" key="1">
    <citation type="journal article" date="2019" name="Int. J. Syst. Evol. Microbiol.">
        <title>The Global Catalogue of Microorganisms (GCM) 10K type strain sequencing project: providing services to taxonomists for standard genome sequencing and annotation.</title>
        <authorList>
            <consortium name="The Broad Institute Genomics Platform"/>
            <consortium name="The Broad Institute Genome Sequencing Center for Infectious Disease"/>
            <person name="Wu L."/>
            <person name="Ma J."/>
        </authorList>
    </citation>
    <scope>NUCLEOTIDE SEQUENCE [LARGE SCALE GENOMIC DNA]</scope>
    <source>
        <strain evidence="3">CGMCC 1.16855</strain>
    </source>
</reference>
<dbReference type="Pfam" id="PF14248">
    <property type="entry name" value="DUF4345"/>
    <property type="match status" value="1"/>
</dbReference>
<keyword evidence="1" id="KW-0812">Transmembrane</keyword>
<organism evidence="2 3">
    <name type="scientific">Falsiroseomonas tokyonensis</name>
    <dbReference type="NCBI Taxonomy" id="430521"/>
    <lineage>
        <taxon>Bacteria</taxon>
        <taxon>Pseudomonadati</taxon>
        <taxon>Pseudomonadota</taxon>
        <taxon>Alphaproteobacteria</taxon>
        <taxon>Acetobacterales</taxon>
        <taxon>Roseomonadaceae</taxon>
        <taxon>Falsiroseomonas</taxon>
    </lineage>
</organism>
<name>A0ABV7BWP8_9PROT</name>
<dbReference type="EMBL" id="JBHRSB010000006">
    <property type="protein sequence ID" value="MFC3002126.1"/>
    <property type="molecule type" value="Genomic_DNA"/>
</dbReference>
<comment type="caution">
    <text evidence="2">The sequence shown here is derived from an EMBL/GenBank/DDBJ whole genome shotgun (WGS) entry which is preliminary data.</text>
</comment>
<evidence type="ECO:0000256" key="1">
    <source>
        <dbReference type="SAM" id="Phobius"/>
    </source>
</evidence>
<proteinExistence type="predicted"/>
<evidence type="ECO:0000313" key="2">
    <source>
        <dbReference type="EMBL" id="MFC3002126.1"/>
    </source>
</evidence>
<feature type="transmembrane region" description="Helical" evidence="1">
    <location>
        <begin position="99"/>
        <end position="118"/>
    </location>
</feature>
<sequence length="128" mass="13002">MAVGLGGCVPVFAGLAGVVLGPGMLGPGMLAGGAPGLDAAGDSHFRYLSGLLLGIGLGFWSTIPALPRRGARFRLLTAIVVLGGLARLAALPLQGWPGWPMVAALGMELVVTPLLCLFQARFAAPQRD</sequence>
<accession>A0ABV7BWP8</accession>
<keyword evidence="3" id="KW-1185">Reference proteome</keyword>